<sequence length="141" mass="15571">MSETTPEVPVEEPQPEVPVHEPVDPPADMDESAMEFWDDTTQTYYERSADGLVYSRPYTENELARYAKERQLDQLGTEAKAAVGYLDDRLVKALAYTQIPSPSPEQTQAAILNLCDLAAYSAGTLKRVLVVLGDVVGRPVV</sequence>
<reference evidence="2 3" key="1">
    <citation type="submission" date="2020-07" db="EMBL/GenBank/DDBJ databases">
        <title>Streptomyces phage Genome sequencing and assembly.</title>
        <authorList>
            <person name="Sharma V."/>
            <person name="Hardy A."/>
            <person name="Frunzke J."/>
        </authorList>
    </citation>
    <scope>NUCLEOTIDE SEQUENCE [LARGE SCALE GENOMIC DNA]</scope>
</reference>
<dbReference type="Proteomes" id="UP000515872">
    <property type="component" value="Segment"/>
</dbReference>
<evidence type="ECO:0000313" key="2">
    <source>
        <dbReference type="EMBL" id="QMP84591.1"/>
    </source>
</evidence>
<evidence type="ECO:0000313" key="3">
    <source>
        <dbReference type="Proteomes" id="UP000515872"/>
    </source>
</evidence>
<dbReference type="EMBL" id="MT711979">
    <property type="protein sequence ID" value="QMP84591.1"/>
    <property type="molecule type" value="Genomic_DNA"/>
</dbReference>
<organism evidence="2 3">
    <name type="scientific">Streptomyces phage Endor2</name>
    <dbReference type="NCBI Taxonomy" id="2740182"/>
    <lineage>
        <taxon>Viruses</taxon>
        <taxon>Duplodnaviria</taxon>
        <taxon>Heunggongvirae</taxon>
        <taxon>Uroviricota</taxon>
        <taxon>Caudoviricetes</taxon>
        <taxon>Arquatrovirinae</taxon>
        <taxon>Camvirus</taxon>
        <taxon>Camvirus endor2</taxon>
    </lineage>
</organism>
<proteinExistence type="predicted"/>
<feature type="region of interest" description="Disordered" evidence="1">
    <location>
        <begin position="1"/>
        <end position="31"/>
    </location>
</feature>
<keyword evidence="3" id="KW-1185">Reference proteome</keyword>
<protein>
    <submittedName>
        <fullName evidence="2">Uncharacterized protein</fullName>
    </submittedName>
</protein>
<gene>
    <name evidence="2" type="ORF">HUN44_00046</name>
</gene>
<accession>A0A7G4AX51</accession>
<evidence type="ECO:0000256" key="1">
    <source>
        <dbReference type="SAM" id="MobiDB-lite"/>
    </source>
</evidence>
<name>A0A7G4AX51_9CAUD</name>